<dbReference type="SMART" id="SM00726">
    <property type="entry name" value="UIM"/>
    <property type="match status" value="3"/>
</dbReference>
<dbReference type="PANTHER" id="PTHR24006">
    <property type="entry name" value="UBIQUITIN CARBOXYL-TERMINAL HYDROLASE"/>
    <property type="match status" value="1"/>
</dbReference>
<comment type="catalytic activity">
    <reaction evidence="1">
        <text>Thiol-dependent hydrolysis of ester, thioester, amide, peptide and isopeptide bonds formed by the C-terminal Gly of ubiquitin (a 76-residue protein attached to proteins as an intracellular targeting signal).</text>
        <dbReference type="EC" id="3.4.19.12"/>
    </reaction>
</comment>
<evidence type="ECO:0000256" key="2">
    <source>
        <dbReference type="ARBA" id="ARBA00009085"/>
    </source>
</evidence>
<dbReference type="CDD" id="cd02257">
    <property type="entry name" value="Peptidase_C19"/>
    <property type="match status" value="1"/>
</dbReference>
<evidence type="ECO:0000256" key="3">
    <source>
        <dbReference type="ARBA" id="ARBA00012759"/>
    </source>
</evidence>
<feature type="compositionally biased region" description="Basic and acidic residues" evidence="16">
    <location>
        <begin position="1093"/>
        <end position="1103"/>
    </location>
</feature>
<evidence type="ECO:0000256" key="6">
    <source>
        <dbReference type="ARBA" id="ARBA00022670"/>
    </source>
</evidence>
<dbReference type="GO" id="GO:0000082">
    <property type="term" value="P:G1/S transition of mitotic cell cycle"/>
    <property type="evidence" value="ECO:0007669"/>
    <property type="project" value="TreeGrafter"/>
</dbReference>
<sequence>MAKLASSVLNTDAQAVSPEPSLTPEGYLQLPLSHLLCQDNPHLCQTTLRAFFKPRSQRSMYPPIHTQSTNTLMMQSHSDNHAAQLPPAVMTTQSNVAPIMTSALSPPMYGQPLPSALQTLPAQGQPAVSQPFYPSFQPRDLPPFGSDMLIASTYGIPRPTLPYFESGRESDFALLKMALDNLLSTHTHLSEQYKYQVLLGQLKHASALQLAKAHMYHPQPYTTALKALQDKYGQPRQLVQSELGTILSMPAFKPGDFAAFDSFALAVQSLVGMLRSLEGHNSYELMCGSHVDRLLSKMPPHLRDSFVEYCLTRGILQTDVQLQESAFIEAIITDSPAPDASQFLSRDALKPAQRLKRVRTTASNRQVSRFHWTVLSPELSQMTSLSPKLSSGAAVKIRVNSLDLGTTKWKEGTFEIQEKDNKASLCLRFSCGGAAKTFQLSQNVKKVAPHLNKITLTLKDNSVIFLDKLPQTLAQKTKDYLEKLRLGKPVLKTSYGSANFSVLSNRTVKNDSTPPGERQSAPRRQSSETRDDSTPRKPLGSPSRASSMPTRPLSENRSEKRKRLMNSESDLTEDYPKENDSSSNNKATADPSRKFLQSCKDKLKQQEENRNSASLASTPLQPTSFYGSRSVTKDYGQSPSFLDRPSAASQSSSVKRSLLLPNHSTPFKKVRPSLDYGGWNKPRPTTLAQPQPPLQGFSNLGNTCYMNAILQSLFSLPSFSNDMLKQSIPWKKVPINALLRRFAHLMAKKDVGCPETKKDLLRKVKSAISSTAERFSGNMQNDAHEFLSQCLDQLKDDVEKMNKSETSAAAGDGSSSCASLRTEPGEETETSRIYTCPVAVNMEFEVQHTITCKCCGEVVTKREVFNDLSIDLPRRKKTLPLRSIQDSLDLFFRMEEIEYSCEKCNGKAATVTHKFSKLPRVLILHLKRYSFNAQLSLNSKLGQQVVIPRFLTLTSHCAESTRAPVSLNWTSASRALKSSQAPVSLIQRRVGGKAAGSSLLLDSDGEDEPSRRITLSRKRRPSCSLTEESEERADEAPAVMDSSDFSLNDEEMLAAVLEISRQEVGLGAEPEEGPSSSPDTGFGDADPGPETAPETRPEPGPEMVYHTEMETDRPPADVLDSLDLTMDENKENQTPEAQELDWVQQYSLEQEREEQELQQALAQSLQEHEAQEMREDDDLKRATELSLQEFNSSLPELLYSDDSGNEDVLDMEYTEAEAETLRRNAESGFLPNSFRLISVVSHIGSSSSSGHYISDVFDIKKQSWLTYNDLDVSRTQEGAVQRDRDRSGYIFFYMHKDVLEQLSESEKTGPSSTDAARAVLQPL</sequence>
<dbReference type="InterPro" id="IPR038765">
    <property type="entry name" value="Papain-like_cys_pep_sf"/>
</dbReference>
<evidence type="ECO:0000256" key="12">
    <source>
        <dbReference type="ARBA" id="ARBA00029923"/>
    </source>
</evidence>
<keyword evidence="9" id="KW-0378">Hydrolase</keyword>
<organism evidence="18 19">
    <name type="scientific">Knipowitschia caucasica</name>
    <name type="common">Caucasian dwarf goby</name>
    <name type="synonym">Pomatoschistus caucasicus</name>
    <dbReference type="NCBI Taxonomy" id="637954"/>
    <lineage>
        <taxon>Eukaryota</taxon>
        <taxon>Metazoa</taxon>
        <taxon>Chordata</taxon>
        <taxon>Craniata</taxon>
        <taxon>Vertebrata</taxon>
        <taxon>Euteleostomi</taxon>
        <taxon>Actinopterygii</taxon>
        <taxon>Neopterygii</taxon>
        <taxon>Teleostei</taxon>
        <taxon>Neoteleostei</taxon>
        <taxon>Acanthomorphata</taxon>
        <taxon>Gobiaria</taxon>
        <taxon>Gobiiformes</taxon>
        <taxon>Gobioidei</taxon>
        <taxon>Gobiidae</taxon>
        <taxon>Gobiinae</taxon>
        <taxon>Knipowitschia</taxon>
    </lineage>
</organism>
<keyword evidence="6" id="KW-0645">Protease</keyword>
<dbReference type="Pfam" id="PF02809">
    <property type="entry name" value="UIM"/>
    <property type="match status" value="3"/>
</dbReference>
<reference evidence="18 19" key="1">
    <citation type="submission" date="2024-04" db="EMBL/GenBank/DDBJ databases">
        <authorList>
            <person name="Waldvogel A.-M."/>
            <person name="Schoenle A."/>
        </authorList>
    </citation>
    <scope>NUCLEOTIDE SEQUENCE [LARGE SCALE GENOMIC DNA]</scope>
</reference>
<dbReference type="PROSITE" id="PS50235">
    <property type="entry name" value="USP_3"/>
    <property type="match status" value="1"/>
</dbReference>
<dbReference type="InterPro" id="IPR001394">
    <property type="entry name" value="Peptidase_C19_UCH"/>
</dbReference>
<feature type="compositionally biased region" description="Low complexity" evidence="16">
    <location>
        <begin position="807"/>
        <end position="819"/>
    </location>
</feature>
<dbReference type="PROSITE" id="PS00973">
    <property type="entry name" value="USP_2"/>
    <property type="match status" value="1"/>
</dbReference>
<feature type="domain" description="USP" evidence="17">
    <location>
        <begin position="695"/>
        <end position="1296"/>
    </location>
</feature>
<dbReference type="EMBL" id="OZ035837">
    <property type="protein sequence ID" value="CAL1581223.1"/>
    <property type="molecule type" value="Genomic_DNA"/>
</dbReference>
<keyword evidence="19" id="KW-1185">Reference proteome</keyword>
<dbReference type="FunFam" id="3.90.70.10:FF:000066">
    <property type="entry name" value="Ubiquitin carboxyl-terminal hydrolase 37"/>
    <property type="match status" value="1"/>
</dbReference>
<evidence type="ECO:0000256" key="16">
    <source>
        <dbReference type="SAM" id="MobiDB-lite"/>
    </source>
</evidence>
<gene>
    <name evidence="18" type="ORF">KC01_LOCUS11989</name>
</gene>
<dbReference type="InterPro" id="IPR018200">
    <property type="entry name" value="USP_CS"/>
</dbReference>
<evidence type="ECO:0000259" key="17">
    <source>
        <dbReference type="PROSITE" id="PS50235"/>
    </source>
</evidence>
<feature type="region of interest" description="Disordered" evidence="16">
    <location>
        <begin position="997"/>
        <end position="1045"/>
    </location>
</feature>
<dbReference type="GO" id="GO:0016579">
    <property type="term" value="P:protein deubiquitination"/>
    <property type="evidence" value="ECO:0007669"/>
    <property type="project" value="InterPro"/>
</dbReference>
<dbReference type="Pfam" id="PF00443">
    <property type="entry name" value="UCH"/>
    <property type="match status" value="1"/>
</dbReference>
<keyword evidence="10" id="KW-0788">Thiol protease</keyword>
<dbReference type="Gene3D" id="2.30.29.180">
    <property type="entry name" value="Ubiquitin carboxyl-terminal hydrolase 26/29/37, pleckstrin homology-like domain"/>
    <property type="match status" value="1"/>
</dbReference>
<dbReference type="GO" id="GO:0005829">
    <property type="term" value="C:cytosol"/>
    <property type="evidence" value="ECO:0007669"/>
    <property type="project" value="TreeGrafter"/>
</dbReference>
<evidence type="ECO:0000256" key="8">
    <source>
        <dbReference type="ARBA" id="ARBA00022786"/>
    </source>
</evidence>
<evidence type="ECO:0000256" key="7">
    <source>
        <dbReference type="ARBA" id="ARBA00022776"/>
    </source>
</evidence>
<feature type="coiled-coil region" evidence="15">
    <location>
        <begin position="1143"/>
        <end position="1185"/>
    </location>
</feature>
<evidence type="ECO:0000256" key="1">
    <source>
        <dbReference type="ARBA" id="ARBA00000707"/>
    </source>
</evidence>
<feature type="region of interest" description="Disordered" evidence="16">
    <location>
        <begin position="1"/>
        <end position="21"/>
    </location>
</feature>
<evidence type="ECO:0000256" key="15">
    <source>
        <dbReference type="SAM" id="Coils"/>
    </source>
</evidence>
<dbReference type="InterPro" id="IPR003903">
    <property type="entry name" value="UIM_dom"/>
</dbReference>
<evidence type="ECO:0000256" key="11">
    <source>
        <dbReference type="ARBA" id="ARBA00023306"/>
    </source>
</evidence>
<dbReference type="PANTHER" id="PTHR24006:SF915">
    <property type="entry name" value="UBIQUITIN CARBOXYL-TERMINAL HYDROLASE-RELATED"/>
    <property type="match status" value="1"/>
</dbReference>
<feature type="compositionally biased region" description="Basic and acidic residues" evidence="16">
    <location>
        <begin position="525"/>
        <end position="535"/>
    </location>
</feature>
<evidence type="ECO:0000313" key="19">
    <source>
        <dbReference type="Proteomes" id="UP001497482"/>
    </source>
</evidence>
<feature type="region of interest" description="Disordered" evidence="16">
    <location>
        <begin position="1067"/>
        <end position="1103"/>
    </location>
</feature>
<feature type="compositionally biased region" description="Basic and acidic residues" evidence="16">
    <location>
        <begin position="599"/>
        <end position="610"/>
    </location>
</feature>
<evidence type="ECO:0000256" key="10">
    <source>
        <dbReference type="ARBA" id="ARBA00022807"/>
    </source>
</evidence>
<keyword evidence="8" id="KW-0833">Ubl conjugation pathway</keyword>
<dbReference type="Pfam" id="PF03564">
    <property type="entry name" value="DUF1759"/>
    <property type="match status" value="1"/>
</dbReference>
<dbReference type="GO" id="GO:0051301">
    <property type="term" value="P:cell division"/>
    <property type="evidence" value="ECO:0007669"/>
    <property type="project" value="UniProtKB-KW"/>
</dbReference>
<dbReference type="Pfam" id="PF16674">
    <property type="entry name" value="UCH_N"/>
    <property type="match status" value="1"/>
</dbReference>
<feature type="region of interest" description="Disordered" evidence="16">
    <location>
        <begin position="505"/>
        <end position="665"/>
    </location>
</feature>
<dbReference type="PROSITE" id="PS50330">
    <property type="entry name" value="UIM"/>
    <property type="match status" value="3"/>
</dbReference>
<dbReference type="InterPro" id="IPR050164">
    <property type="entry name" value="Peptidase_C19"/>
</dbReference>
<evidence type="ECO:0000256" key="13">
    <source>
        <dbReference type="ARBA" id="ARBA00030260"/>
    </source>
</evidence>
<accession>A0AAV2JWS8</accession>
<keyword evidence="11" id="KW-0131">Cell cycle</keyword>
<comment type="similarity">
    <text evidence="2">Belongs to the peptidase C19 family.</text>
</comment>
<dbReference type="EC" id="3.4.19.12" evidence="3"/>
<dbReference type="GO" id="GO:0006508">
    <property type="term" value="P:proteolysis"/>
    <property type="evidence" value="ECO:0007669"/>
    <property type="project" value="UniProtKB-KW"/>
</dbReference>
<dbReference type="InterPro" id="IPR005312">
    <property type="entry name" value="DUF1759"/>
</dbReference>
<dbReference type="GO" id="GO:0004843">
    <property type="term" value="F:cysteine-type deubiquitinase activity"/>
    <property type="evidence" value="ECO:0007669"/>
    <property type="project" value="UniProtKB-EC"/>
</dbReference>
<name>A0AAV2JWS8_KNICA</name>
<keyword evidence="7" id="KW-0498">Mitosis</keyword>
<protein>
    <recommendedName>
        <fullName evidence="4">Ubiquitin carboxyl-terminal hydrolase 37</fullName>
        <ecNumber evidence="3">3.4.19.12</ecNumber>
    </recommendedName>
    <alternativeName>
        <fullName evidence="13">Deubiquitinating enzyme 37</fullName>
    </alternativeName>
    <alternativeName>
        <fullName evidence="12">Ubiquitin thioesterase 37</fullName>
    </alternativeName>
    <alternativeName>
        <fullName evidence="14">Ubiquitin-specific-processing protease 37</fullName>
    </alternativeName>
</protein>
<proteinExistence type="inferred from homology"/>
<dbReference type="PROSITE" id="PS00972">
    <property type="entry name" value="USP_1"/>
    <property type="match status" value="1"/>
</dbReference>
<dbReference type="Gene3D" id="3.90.70.10">
    <property type="entry name" value="Cysteine proteinases"/>
    <property type="match status" value="2"/>
</dbReference>
<dbReference type="InterPro" id="IPR032069">
    <property type="entry name" value="USP37-like_PH"/>
</dbReference>
<dbReference type="SUPFAM" id="SSF54001">
    <property type="entry name" value="Cysteine proteinases"/>
    <property type="match status" value="1"/>
</dbReference>
<evidence type="ECO:0000256" key="14">
    <source>
        <dbReference type="ARBA" id="ARBA00032476"/>
    </source>
</evidence>
<feature type="compositionally biased region" description="Polar residues" evidence="16">
    <location>
        <begin position="543"/>
        <end position="555"/>
    </location>
</feature>
<feature type="region of interest" description="Disordered" evidence="16">
    <location>
        <begin position="1304"/>
        <end position="1323"/>
    </location>
</feature>
<evidence type="ECO:0000256" key="9">
    <source>
        <dbReference type="ARBA" id="ARBA00022801"/>
    </source>
</evidence>
<keyword evidence="5" id="KW-0132">Cell division</keyword>
<evidence type="ECO:0000256" key="4">
    <source>
        <dbReference type="ARBA" id="ARBA00014563"/>
    </source>
</evidence>
<feature type="region of interest" description="Disordered" evidence="16">
    <location>
        <begin position="801"/>
        <end position="826"/>
    </location>
</feature>
<evidence type="ECO:0000313" key="18">
    <source>
        <dbReference type="EMBL" id="CAL1581223.1"/>
    </source>
</evidence>
<keyword evidence="15" id="KW-0175">Coiled coil</keyword>
<dbReference type="Proteomes" id="UP001497482">
    <property type="component" value="Chromosome 15"/>
</dbReference>
<dbReference type="InterPro" id="IPR038093">
    <property type="entry name" value="USP37-like_PH_sf"/>
</dbReference>
<dbReference type="GO" id="GO:0005634">
    <property type="term" value="C:nucleus"/>
    <property type="evidence" value="ECO:0007669"/>
    <property type="project" value="TreeGrafter"/>
</dbReference>
<feature type="compositionally biased region" description="Polar residues" evidence="16">
    <location>
        <begin position="611"/>
        <end position="640"/>
    </location>
</feature>
<dbReference type="InterPro" id="IPR028889">
    <property type="entry name" value="USP"/>
</dbReference>
<evidence type="ECO:0000256" key="5">
    <source>
        <dbReference type="ARBA" id="ARBA00022618"/>
    </source>
</evidence>